<sequence>MHPHIMFASDSAQFNSDLESLMDSAAAAVASGYTGSAMPTTPPTHAPMVRSPPRDPRVSNKRAAENISQHKRSKKAKLATPGKADAADSASRHPFRSFQVANTEPFASDVAIPTGPSKKQKGIKRVVRRQWDPSHDGIAYEDLLEQRRAEQLFNVDRYVPPTGAASMGRRESAFSNGTARSAAPGPTSQHSVSVSGVRRGSKNDHVALGAALQSATTNGMPLKLKHFRFSALPRKMKEKILWPLLVKDGPIVVDFTWLRAFIHGHCRVPTSYKTIKDSETGLKYSVPLPWGEIYRHVRVMQDDCKSFKGAMELRGDKTRAKKGPCRDLTAASLLKVSRDVHNIAAPIFYGHNTFQFPWPTTAWMQLESFLATIGPQNVSLLRNVDMHAPLWHRGVQEDYVEGAMLDLTSPASRMAIVTPPHQDRLLSAVQSSLQAFKGNVTGMSFTLEHGMSTDRWTGKYTGDRQLIAIGDAEDFVKRKEEGMALLKEFGKSLAVTPILHLHHPNPSAKIQKHDKAEFRSRYPGVKREAEKYGWQVDSQLKGLVLGYDAIRFWVTGRDWIGATGMGAVMQFGPAWICGGNGLPLFASPLDPGGFSRHNSQGSRLGDRKKRHEHTASSSLDSSGEPAFRRYSEATNAELFYDLWFIANLTETGGNGFIDIVTVFTNVHEVNDHRTLAQYVGFFCLLWEGTQFTWYQVSLYDIRFSMDSVFERIAKTCHFGTMLGFAIVGVNFNVGEQPGKTIDGDLHYTSFRALTLVMMADRLILVAQYMQTIWFSRKYRRAAIPLIYIVATYWTAAMVYLGLFFTFHPGQKDENHTYLAWYAIAIAETAVVTFISSKWRIISFKYTHLVQRMSLLTLIILGEGIMGLAKACQKISKISIFHFWPSVIGAILCAVLILYFIYMLYFDWVEEDHFGSIREQIWSFMHFPLHLFLVLAVEGVAQAVTWRTATVKGNQIMREFETFDFGNETLWTNASANFWQVAARTANNTANEVFYAAITKADSYAATTIATQRLDIAHNATAIIASGSNATDAAIAAAEWTYFTLFLTVYEIAGFQPRSNDTRPQSSLDATIDFSSDISIDEALTEWSRDLDKTYRVFRLVFIYLSVSIGAVGMICVLSAVVSKRHKTLVHKLRLATTAFVGVGLTLLSTIVLTSDDPENPVFIQYSSGPWLLPTITLALFLIVVLNSSLTDQTFNKRKVFSTHTSHPTYHYPRDFRGYGETGLQTLQWPNTAKTAVSFVINYEEGGKRSVLSGDGQQLGRIPWSSTPNKRKELQRT</sequence>
<dbReference type="EMBL" id="LFZO01000004">
    <property type="protein sequence ID" value="KXT18676.1"/>
    <property type="molecule type" value="Genomic_DNA"/>
</dbReference>
<feature type="transmembrane region" description="Helical" evidence="2">
    <location>
        <begin position="785"/>
        <end position="806"/>
    </location>
</feature>
<dbReference type="Gene3D" id="3.20.20.370">
    <property type="entry name" value="Glycoside hydrolase/deacetylase"/>
    <property type="match status" value="1"/>
</dbReference>
<feature type="transmembrane region" description="Helical" evidence="2">
    <location>
        <begin position="848"/>
        <end position="868"/>
    </location>
</feature>
<feature type="transmembrane region" description="Helical" evidence="2">
    <location>
        <begin position="926"/>
        <end position="945"/>
    </location>
</feature>
<feature type="transmembrane region" description="Helical" evidence="2">
    <location>
        <begin position="1132"/>
        <end position="1150"/>
    </location>
</feature>
<feature type="compositionally biased region" description="Basic and acidic residues" evidence="1">
    <location>
        <begin position="52"/>
        <end position="64"/>
    </location>
</feature>
<feature type="region of interest" description="Disordered" evidence="1">
    <location>
        <begin position="36"/>
        <end position="97"/>
    </location>
</feature>
<feature type="region of interest" description="Disordered" evidence="1">
    <location>
        <begin position="596"/>
        <end position="625"/>
    </location>
</feature>
<keyword evidence="2" id="KW-0812">Transmembrane</keyword>
<dbReference type="PANTHER" id="PTHR42101">
    <property type="entry name" value="CHROMOSOME 16, WHOLE GENOME SHOTGUN SEQUENCE"/>
    <property type="match status" value="1"/>
</dbReference>
<keyword evidence="4" id="KW-1185">Reference proteome</keyword>
<gene>
    <name evidence="3" type="ORF">AC579_2724</name>
</gene>
<evidence type="ECO:0000256" key="2">
    <source>
        <dbReference type="SAM" id="Phobius"/>
    </source>
</evidence>
<keyword evidence="2" id="KW-0472">Membrane</keyword>
<feature type="transmembrane region" description="Helical" evidence="2">
    <location>
        <begin position="818"/>
        <end position="836"/>
    </location>
</feature>
<feature type="transmembrane region" description="Helical" evidence="2">
    <location>
        <begin position="880"/>
        <end position="905"/>
    </location>
</feature>
<feature type="transmembrane region" description="Helical" evidence="2">
    <location>
        <begin position="1170"/>
        <end position="1189"/>
    </location>
</feature>
<accession>A0A139IVT2</accession>
<dbReference type="STRING" id="113226.A0A139IVT2"/>
<keyword evidence="2" id="KW-1133">Transmembrane helix</keyword>
<evidence type="ECO:0000256" key="1">
    <source>
        <dbReference type="SAM" id="MobiDB-lite"/>
    </source>
</evidence>
<dbReference type="AlphaFoldDB" id="A0A139IVT2"/>
<name>A0A139IVT2_9PEZI</name>
<organism evidence="3 4">
    <name type="scientific">Pseudocercospora musae</name>
    <dbReference type="NCBI Taxonomy" id="113226"/>
    <lineage>
        <taxon>Eukaryota</taxon>
        <taxon>Fungi</taxon>
        <taxon>Dikarya</taxon>
        <taxon>Ascomycota</taxon>
        <taxon>Pezizomycotina</taxon>
        <taxon>Dothideomycetes</taxon>
        <taxon>Dothideomycetidae</taxon>
        <taxon>Mycosphaerellales</taxon>
        <taxon>Mycosphaerellaceae</taxon>
        <taxon>Pseudocercospora</taxon>
    </lineage>
</organism>
<feature type="transmembrane region" description="Helical" evidence="2">
    <location>
        <begin position="1100"/>
        <end position="1120"/>
    </location>
</feature>
<dbReference type="OrthoDB" id="3648099at2759"/>
<feature type="region of interest" description="Disordered" evidence="1">
    <location>
        <begin position="161"/>
        <end position="199"/>
    </location>
</feature>
<evidence type="ECO:0000313" key="3">
    <source>
        <dbReference type="EMBL" id="KXT18676.1"/>
    </source>
</evidence>
<comment type="caution">
    <text evidence="3">The sequence shown here is derived from an EMBL/GenBank/DDBJ whole genome shotgun (WGS) entry which is preliminary data.</text>
</comment>
<reference evidence="3 4" key="1">
    <citation type="submission" date="2015-07" db="EMBL/GenBank/DDBJ databases">
        <title>Comparative genomics of the Sigatoka disease complex on banana suggests a link between parallel evolutionary changes in Pseudocercospora fijiensis and Pseudocercospora eumusae and increased virulence on the banana host.</title>
        <authorList>
            <person name="Chang T.-C."/>
            <person name="Salvucci A."/>
            <person name="Crous P.W."/>
            <person name="Stergiopoulos I."/>
        </authorList>
    </citation>
    <scope>NUCLEOTIDE SEQUENCE [LARGE SCALE GENOMIC DNA]</scope>
    <source>
        <strain evidence="3 4">CBS 116634</strain>
    </source>
</reference>
<proteinExistence type="predicted"/>
<dbReference type="PANTHER" id="PTHR42101:SF1">
    <property type="entry name" value="LOW TEMPERATURE REQUIREMENT A"/>
    <property type="match status" value="1"/>
</dbReference>
<evidence type="ECO:0000313" key="4">
    <source>
        <dbReference type="Proteomes" id="UP000073492"/>
    </source>
</evidence>
<dbReference type="Proteomes" id="UP000073492">
    <property type="component" value="Unassembled WGS sequence"/>
</dbReference>
<protein>
    <submittedName>
        <fullName evidence="3">Uncharacterized protein</fullName>
    </submittedName>
</protein>